<organismHost>
    <name type="scientific">Escherichia coli</name>
    <dbReference type="NCBI Taxonomy" id="562"/>
</organismHost>
<feature type="binding site" evidence="1">
    <location>
        <position position="505"/>
    </location>
    <ligand>
        <name>Mg(2+)</name>
        <dbReference type="ChEBI" id="CHEBI:18420"/>
        <label>1</label>
        <note>catalytic; for nuclease activity</note>
    </ligand>
</feature>
<evidence type="ECO:0000313" key="3">
    <source>
        <dbReference type="EMBL" id="AAZ73005.1"/>
    </source>
</evidence>
<dbReference type="EMBL" id="DQ111067">
    <property type="protein sequence ID" value="AAZ73005.1"/>
    <property type="molecule type" value="Genomic_DNA"/>
</dbReference>
<dbReference type="InterPro" id="IPR054762">
    <property type="entry name" value="Gp19_RNaseH-like"/>
</dbReference>
<feature type="binding site" evidence="1">
    <location>
        <position position="351"/>
    </location>
    <ligand>
        <name>Mg(2+)</name>
        <dbReference type="ChEBI" id="CHEBI:18420"/>
        <label>1</label>
        <note>catalytic; for nuclease activity</note>
    </ligand>
</feature>
<feature type="short sequence motif" description="Walker B motif" evidence="1">
    <location>
        <begin position="146"/>
        <end position="151"/>
    </location>
</feature>
<dbReference type="GO" id="GO:0098009">
    <property type="term" value="C:viral terminase, large subunit"/>
    <property type="evidence" value="ECO:0007669"/>
    <property type="project" value="UniProtKB-UniRule"/>
</dbReference>
<dbReference type="Pfam" id="PF03237">
    <property type="entry name" value="Terminase_6N"/>
    <property type="match status" value="1"/>
</dbReference>
<keyword evidence="1" id="KW-0460">Magnesium</keyword>
<dbReference type="Proteomes" id="UP000001530">
    <property type="component" value="Segment"/>
</dbReference>
<sequence length="575" mass="65018">MTARMKADFVFFLFVLWKALSLPVPTRCQIDMAKKLSAGDNRRFILQAFRGIGKSFITCAFVVWKLWNNPDLKFMIVSASKERADANSIFIKRIIDLMPQLKELKPKQGQRDAVISFDVGPAKPDHSPSVKSVGITGQLTGSRADILIADDVEVPNNSATQAARDRLSELVKEFDAILKPGGTIIYLGTPQNEMTLYRELEGRGYTTTIWPARYPRDRKDWQSYGDRLAPMLQAELEEDPESFYWRPTDEVRFDDTDLKERELSYGKAGFALQFMLNPNLSDAEKYPLKLRDLIVADLDPASSPMVYQWLPNPQNKREDVPNVGLMGDSYHTYQTVGSAFSSYTQKILVIDPSGRGKDETGYAVLYQLNGYIFAMEVGGMRGGYEDSTLEALAKIGRKWKVNEYVIEGNFGDGMYLELFKPVAARIHPAAVTEVKSKGQKELRICDVLEPIMGSHRLIVNAAAIVQDYQSASDKDGVRNPIYSLFYQMTRISRERGALAHDDRLDALAIGVQFFVESMAKDANKGEREVTEEWLEEQMENPRKGFESIHTEFWDNGVRVTHDTDELGLGSYVTFH</sequence>
<name>Q3YJW0_BPK1F</name>
<evidence type="ECO:0000259" key="2">
    <source>
        <dbReference type="Pfam" id="PF22530"/>
    </source>
</evidence>
<dbReference type="OrthoDB" id="695at10239"/>
<feature type="region of interest" description="Nuclease activity" evidence="1">
    <location>
        <begin position="331"/>
        <end position="416"/>
    </location>
</feature>
<dbReference type="GO" id="GO:0005524">
    <property type="term" value="F:ATP binding"/>
    <property type="evidence" value="ECO:0007669"/>
    <property type="project" value="UniProtKB-KW"/>
</dbReference>
<dbReference type="HAMAP" id="MF_04147">
    <property type="entry name" value="TERL_T7"/>
    <property type="match status" value="1"/>
</dbReference>
<dbReference type="Gene3D" id="3.40.50.300">
    <property type="entry name" value="P-loop containing nucleotide triphosphate hydrolases"/>
    <property type="match status" value="1"/>
</dbReference>
<dbReference type="GeneID" id="3707752"/>
<keyword evidence="1" id="KW-0255">Endonuclease</keyword>
<protein>
    <recommendedName>
        <fullName evidence="1">Terminase, large subunit</fullName>
    </recommendedName>
    <alternativeName>
        <fullName evidence="1">DNA-packaging protein</fullName>
    </alternativeName>
    <domain>
        <recommendedName>
            <fullName evidence="1">ATPase</fullName>
            <ecNumber evidence="1">3.6.4.-</ecNumber>
        </recommendedName>
    </domain>
    <domain>
        <recommendedName>
            <fullName evidence="1">Endonuclease</fullName>
            <ecNumber evidence="1">3.1.21.-</ecNumber>
        </recommendedName>
    </domain>
</protein>
<dbReference type="KEGG" id="vg:3707752"/>
<reference evidence="3 4" key="1">
    <citation type="journal article" date="2005" name="J. Bacteriol.">
        <title>The genome of bacteriophage K1F, a T7-like phage that has acquired the ability to replicate on K1 strains of Escherichia coli.</title>
        <authorList>
            <person name="Scholl D."/>
            <person name="Merril C."/>
        </authorList>
    </citation>
    <scope>NUCLEOTIDE SEQUENCE [LARGE SCALE GENOMIC DNA]</scope>
</reference>
<comment type="domain">
    <text evidence="1">The ATPase region is in the N-terminus, whereas the nuclease region is in the central part. The C-terminus is involved in prohead binding.</text>
</comment>
<dbReference type="EC" id="3.6.4.-" evidence="1"/>
<keyword evidence="1" id="KW-1188">Viral release from host cell</keyword>
<dbReference type="GO" id="GO:0051276">
    <property type="term" value="P:chromosome organization"/>
    <property type="evidence" value="ECO:0007669"/>
    <property type="project" value="UniProtKB-UniRule"/>
</dbReference>
<evidence type="ECO:0000313" key="4">
    <source>
        <dbReference type="Proteomes" id="UP000001530"/>
    </source>
</evidence>
<feature type="binding site" evidence="1">
    <location>
        <position position="407"/>
    </location>
    <ligand>
        <name>Mg(2+)</name>
        <dbReference type="ChEBI" id="CHEBI:18420"/>
        <label>2</label>
        <note>catalytic; for nuclease activity</note>
    </ligand>
</feature>
<comment type="function">
    <text evidence="1">The terminase large subunit acts as an ATP driven molecular motor necessary for viral DNA translocation into empty capsids and as an endonuclease that cuts the viral genome at a unique and precise dsDNA sequence to initiate and to end a packaging reaction. The terminase lies at a unique vertex of the procapsid and is composed of two subunits, a small terminase subunit involved in viral DNA recognition (packaging sequence), and a large terminase subunit possessing endonucleolytic and ATPase activities. Both terminase subunits heterooligomerize and are docked on the portal protein to form the packaging machine. The terminase large subunit exhibits endonuclease activity and cleaves the viral genome concatemer. Once the DNA is packaged, the terminase detaches from the portal and gets replaced by the tail to finish maturation of the virion.</text>
</comment>
<keyword evidence="1" id="KW-0378">Hydrolase</keyword>
<accession>Q3YJW0</accession>
<keyword evidence="1" id="KW-0479">Metal-binding</keyword>
<feature type="domain" description="Terminase large subunit ribonuclease H-like" evidence="2">
    <location>
        <begin position="350"/>
        <end position="457"/>
    </location>
</feature>
<dbReference type="InterPro" id="IPR047987">
    <property type="entry name" value="Gp19-like_virus"/>
</dbReference>
<dbReference type="GO" id="GO:0016887">
    <property type="term" value="F:ATP hydrolysis activity"/>
    <property type="evidence" value="ECO:0007669"/>
    <property type="project" value="InterPro"/>
</dbReference>
<dbReference type="Gene3D" id="3.30.420.240">
    <property type="match status" value="1"/>
</dbReference>
<dbReference type="EC" id="3.1.21.-" evidence="1"/>
<dbReference type="InterPro" id="IPR027417">
    <property type="entry name" value="P-loop_NTPase"/>
</dbReference>
<dbReference type="GO" id="GO:0019073">
    <property type="term" value="P:viral DNA genome packaging"/>
    <property type="evidence" value="ECO:0007669"/>
    <property type="project" value="UniProtKB-UniRule"/>
</dbReference>
<comment type="caution">
    <text evidence="1">Lacks conserved residue(s) required for the propagation of feature annotation.</text>
</comment>
<dbReference type="RefSeq" id="YP_338131.1">
    <property type="nucleotide sequence ID" value="NC_007456.1"/>
</dbReference>
<feature type="binding site" evidence="1">
    <location>
        <position position="351"/>
    </location>
    <ligand>
        <name>Mg(2+)</name>
        <dbReference type="ChEBI" id="CHEBI:18420"/>
        <label>2</label>
        <note>catalytic; for nuclease activity</note>
    </ligand>
</feature>
<dbReference type="NCBIfam" id="NF033889">
    <property type="entry name" value="termin_lrg_T7"/>
    <property type="match status" value="1"/>
</dbReference>
<keyword evidence="1" id="KW-0540">Nuclease</keyword>
<keyword evidence="1" id="KW-0547">Nucleotide-binding</keyword>
<keyword evidence="1" id="KW-0067">ATP-binding</keyword>
<dbReference type="GO" id="GO:0004519">
    <property type="term" value="F:endonuclease activity"/>
    <property type="evidence" value="ECO:0007669"/>
    <property type="project" value="UniProtKB-UniRule"/>
</dbReference>
<organism evidence="3 4">
    <name type="scientific">Escherichia phage K1F</name>
    <name type="common">Bacteriophage K1F</name>
    <dbReference type="NCBI Taxonomy" id="344021"/>
    <lineage>
        <taxon>Viruses</taxon>
        <taxon>Duplodnaviria</taxon>
        <taxon>Heunggongvirae</taxon>
        <taxon>Uroviricota</taxon>
        <taxon>Caudoviricetes</taxon>
        <taxon>Autographivirales</taxon>
        <taxon>Autotranscriptaviridae</taxon>
        <taxon>Studiervirinae</taxon>
        <taxon>Kayfunavirus</taxon>
        <taxon>Kayfunavirus K1F</taxon>
    </lineage>
</organism>
<feature type="short sequence motif" description="Walker A motif" evidence="1">
    <location>
        <begin position="48"/>
        <end position="55"/>
    </location>
</feature>
<dbReference type="Pfam" id="PF22530">
    <property type="entry name" value="Terminase-T7_RNaseH-like"/>
    <property type="match status" value="1"/>
</dbReference>
<comment type="cofactor">
    <cofactor evidence="1">
        <name>Mg(2+)</name>
        <dbReference type="ChEBI" id="CHEBI:18420"/>
    </cofactor>
</comment>
<dbReference type="InterPro" id="IPR044271">
    <property type="entry name" value="Terminase_large_su_gp19"/>
</dbReference>
<proteinExistence type="inferred from homology"/>
<dbReference type="GO" id="GO:0046872">
    <property type="term" value="F:metal ion binding"/>
    <property type="evidence" value="ECO:0007669"/>
    <property type="project" value="UniProtKB-UniRule"/>
</dbReference>
<comment type="similarity">
    <text evidence="1">Belongs to the Teseptimavirus large terminase family.</text>
</comment>
<evidence type="ECO:0000256" key="1">
    <source>
        <dbReference type="HAMAP-Rule" id="MF_04147"/>
    </source>
</evidence>
<comment type="subunit">
    <text evidence="1">Homopentamer. Interacts with the terminase small subunit; the active complex is probably heterooligomeric. Interacts with the portal protein.</text>
</comment>
<keyword evidence="1" id="KW-0231">Viral genome packaging</keyword>